<proteinExistence type="inferred from homology"/>
<comment type="similarity">
    <text evidence="1">Belongs to the eukaryotic ribosomal protein eS21 family.</text>
</comment>
<reference evidence="4 5" key="1">
    <citation type="journal article" date="2007" name="Proc. Natl. Acad. Sci. U.S.A.">
        <title>Nucleomorph genome of Hemiselmis andersenii reveals complete intron loss and compaction as a driver of protein structure and function.</title>
        <authorList>
            <person name="Lane C.E."/>
            <person name="van den Heuvel K."/>
            <person name="Kozera C."/>
            <person name="Curtis B.A."/>
            <person name="Parsons B.J."/>
            <person name="Bowman S."/>
            <person name="Archibald J.M."/>
        </authorList>
    </citation>
    <scope>NUCLEOTIDE SEQUENCE [LARGE SCALE GENOMIC DNA]</scope>
    <source>
        <strain evidence="4 5">CCMP644</strain>
    </source>
</reference>
<dbReference type="GO" id="GO:1990904">
    <property type="term" value="C:ribonucleoprotein complex"/>
    <property type="evidence" value="ECO:0007669"/>
    <property type="project" value="UniProtKB-KW"/>
</dbReference>
<dbReference type="RefSeq" id="XP_001712551.1">
    <property type="nucleotide sequence ID" value="XM_001712499.1"/>
</dbReference>
<dbReference type="Proteomes" id="UP000243127">
    <property type="component" value="Nucleomorph 3"/>
</dbReference>
<keyword evidence="2" id="KW-0689">Ribosomal protein</keyword>
<accession>A9BL43</accession>
<evidence type="ECO:0000313" key="4">
    <source>
        <dbReference type="EMBL" id="ABW98226.1"/>
    </source>
</evidence>
<evidence type="ECO:0000256" key="2">
    <source>
        <dbReference type="ARBA" id="ARBA00022980"/>
    </source>
</evidence>
<organism evidence="4 5">
    <name type="scientific">Hemiselmis andersenii</name>
    <name type="common">Cryptophyte alga</name>
    <dbReference type="NCBI Taxonomy" id="464988"/>
    <lineage>
        <taxon>Eukaryota</taxon>
        <taxon>Cryptophyceae</taxon>
        <taxon>Cryptomonadales</taxon>
        <taxon>Hemiselmidaceae</taxon>
        <taxon>Hemiselmis</taxon>
    </lineage>
</organism>
<dbReference type="Gene3D" id="3.30.1230.20">
    <property type="match status" value="1"/>
</dbReference>
<dbReference type="AlphaFoldDB" id="A9BL43"/>
<dbReference type="InterPro" id="IPR038579">
    <property type="entry name" value="Ribosomal_eS21_sf"/>
</dbReference>
<dbReference type="EMBL" id="CP000883">
    <property type="protein sequence ID" value="ABW98226.1"/>
    <property type="molecule type" value="Genomic_DNA"/>
</dbReference>
<gene>
    <name evidence="4" type="ORF">HAN_3g416</name>
</gene>
<evidence type="ECO:0000256" key="1">
    <source>
        <dbReference type="ARBA" id="ARBA00010228"/>
    </source>
</evidence>
<evidence type="ECO:0000256" key="3">
    <source>
        <dbReference type="ARBA" id="ARBA00023274"/>
    </source>
</evidence>
<keyword evidence="4" id="KW-0542">Nucleomorph</keyword>
<dbReference type="GO" id="GO:0003735">
    <property type="term" value="F:structural constituent of ribosome"/>
    <property type="evidence" value="ECO:0007669"/>
    <property type="project" value="InterPro"/>
</dbReference>
<geneLocation type="nucleomorph" evidence="4"/>
<protein>
    <submittedName>
        <fullName evidence="4">Rps21</fullName>
    </submittedName>
</protein>
<dbReference type="GeneID" id="5739516"/>
<keyword evidence="3" id="KW-0687">Ribonucleoprotein</keyword>
<dbReference type="GO" id="GO:0005840">
    <property type="term" value="C:ribosome"/>
    <property type="evidence" value="ECO:0007669"/>
    <property type="project" value="UniProtKB-KW"/>
</dbReference>
<dbReference type="Pfam" id="PF01249">
    <property type="entry name" value="Ribosomal_S21e"/>
    <property type="match status" value="1"/>
</dbReference>
<sequence length="83" mass="9440">MPIKEKKVEFSYIPRKCSFSNQILTSKDHSSIQISIQALNLNGISLRKNKTYAINGKIRRKGISDLALNLLTEETDFLQKIST</sequence>
<dbReference type="InterPro" id="IPR001931">
    <property type="entry name" value="Ribosomal_eS21"/>
</dbReference>
<name>A9BL43_HEMAN</name>
<dbReference type="PANTHER" id="PTHR10442">
    <property type="entry name" value="40S RIBOSOMAL PROTEIN S21"/>
    <property type="match status" value="1"/>
</dbReference>
<dbReference type="GO" id="GO:0006412">
    <property type="term" value="P:translation"/>
    <property type="evidence" value="ECO:0007669"/>
    <property type="project" value="InterPro"/>
</dbReference>
<evidence type="ECO:0000313" key="5">
    <source>
        <dbReference type="Proteomes" id="UP000243127"/>
    </source>
</evidence>